<dbReference type="STRING" id="2656787.A0A370TFV3"/>
<dbReference type="Proteomes" id="UP000254866">
    <property type="component" value="Unassembled WGS sequence"/>
</dbReference>
<evidence type="ECO:0000313" key="4">
    <source>
        <dbReference type="EMBL" id="RDL33778.1"/>
    </source>
</evidence>
<comment type="caution">
    <text evidence="4">The sequence shown here is derived from an EMBL/GenBank/DDBJ whole genome shotgun (WGS) entry which is preliminary data.</text>
</comment>
<accession>A0A370TFV3</accession>
<feature type="chain" id="PRO_5017001855" evidence="3">
    <location>
        <begin position="19"/>
        <end position="546"/>
    </location>
</feature>
<dbReference type="GeneID" id="43600995"/>
<feature type="compositionally biased region" description="Basic and acidic residues" evidence="1">
    <location>
        <begin position="326"/>
        <end position="343"/>
    </location>
</feature>
<keyword evidence="3" id="KW-0732">Signal</keyword>
<dbReference type="OrthoDB" id="4225201at2759"/>
<dbReference type="RefSeq" id="XP_031867060.1">
    <property type="nucleotide sequence ID" value="XM_032016769.1"/>
</dbReference>
<feature type="region of interest" description="Disordered" evidence="1">
    <location>
        <begin position="266"/>
        <end position="408"/>
    </location>
</feature>
<reference evidence="4 5" key="1">
    <citation type="journal article" date="2018" name="IMA Fungus">
        <title>IMA Genome-F 9: Draft genome sequence of Annulohypoxylon stygium, Aspergillus mulundensis, Berkeleyomyces basicola (syn. Thielaviopsis basicola), Ceratocystis smalleyi, two Cercospora beticola strains, Coleophoma cylindrospora, Fusarium fracticaudum, Phialophora cf. hyalina, and Morchella septimelata.</title>
        <authorList>
            <person name="Wingfield B.D."/>
            <person name="Bills G.F."/>
            <person name="Dong Y."/>
            <person name="Huang W."/>
            <person name="Nel W.J."/>
            <person name="Swalarsk-Parry B.S."/>
            <person name="Vaghefi N."/>
            <person name="Wilken P.M."/>
            <person name="An Z."/>
            <person name="de Beer Z.W."/>
            <person name="De Vos L."/>
            <person name="Chen L."/>
            <person name="Duong T.A."/>
            <person name="Gao Y."/>
            <person name="Hammerbacher A."/>
            <person name="Kikkert J.R."/>
            <person name="Li Y."/>
            <person name="Li H."/>
            <person name="Li K."/>
            <person name="Li Q."/>
            <person name="Liu X."/>
            <person name="Ma X."/>
            <person name="Naidoo K."/>
            <person name="Pethybridge S.J."/>
            <person name="Sun J."/>
            <person name="Steenkamp E.T."/>
            <person name="van der Nest M.A."/>
            <person name="van Wyk S."/>
            <person name="Wingfield M.J."/>
            <person name="Xiong C."/>
            <person name="Yue Q."/>
            <person name="Zhang X."/>
        </authorList>
    </citation>
    <scope>NUCLEOTIDE SEQUENCE [LARGE SCALE GENOMIC DNA]</scope>
    <source>
        <strain evidence="4 5">BP 5553</strain>
    </source>
</reference>
<keyword evidence="5" id="KW-1185">Reference proteome</keyword>
<evidence type="ECO:0000256" key="1">
    <source>
        <dbReference type="SAM" id="MobiDB-lite"/>
    </source>
</evidence>
<keyword evidence="2" id="KW-1133">Transmembrane helix</keyword>
<dbReference type="EMBL" id="NPIC01000008">
    <property type="protein sequence ID" value="RDL33778.1"/>
    <property type="molecule type" value="Genomic_DNA"/>
</dbReference>
<protein>
    <submittedName>
        <fullName evidence="4">Uncharacterized protein</fullName>
    </submittedName>
</protein>
<keyword evidence="2" id="KW-0812">Transmembrane</keyword>
<organism evidence="4 5">
    <name type="scientific">Venustampulla echinocandica</name>
    <dbReference type="NCBI Taxonomy" id="2656787"/>
    <lineage>
        <taxon>Eukaryota</taxon>
        <taxon>Fungi</taxon>
        <taxon>Dikarya</taxon>
        <taxon>Ascomycota</taxon>
        <taxon>Pezizomycotina</taxon>
        <taxon>Leotiomycetes</taxon>
        <taxon>Helotiales</taxon>
        <taxon>Pleuroascaceae</taxon>
        <taxon>Venustampulla</taxon>
    </lineage>
</organism>
<proteinExistence type="predicted"/>
<sequence>MHCLVGVFCLLAPALASAFSPASPPVIHEDGGPVDKALATDKSFDTITLQLPNDYGLPNDGVKPIWKFQVKVLNSTEPCGYGNITINGQTLEQTPNGKVMTGKGNFQTPLMGVAPASWTFNCIELAGGHQYQRLSFVVHSLDGKAVRGIGINAIFTQTAPAEIHAISNASMRPKFTTTRPDPEDRHRSAAYPPSHKEVKEHKIAELHRMRAHLRELQLLIVKKEQALAEHICRNSDGNCNHGGFKKSIWATATGKVRKVTHNLFGEAGGSQQDRFPQPPSWHPHPPKNTFHWRGAGSLTYGPPEHGEDKHPKLPPLSTPWKSAFRKPYDRRPQSVPHAIKDSPQHPPQSGLVPPHGLPDHDRNHDESRLEPPPVRLFSSESNDRPRPVHWHKPGHTSPTPDSDHKQTPRKGFGFWDPIKVAKVAVFIYLLACVLAVLQRRKYLRNMREASQSHIEQLESHTSMKLMLCRLQARLSGRTSNITSDEKREALVTDMESAMMEEITQLRNAANVVGDIVTKEDERSQVRDKAEMPAYEYSEACKNSAIA</sequence>
<keyword evidence="2" id="KW-0472">Membrane</keyword>
<evidence type="ECO:0000256" key="2">
    <source>
        <dbReference type="SAM" id="Phobius"/>
    </source>
</evidence>
<feature type="signal peptide" evidence="3">
    <location>
        <begin position="1"/>
        <end position="18"/>
    </location>
</feature>
<evidence type="ECO:0000313" key="5">
    <source>
        <dbReference type="Proteomes" id="UP000254866"/>
    </source>
</evidence>
<feature type="compositionally biased region" description="Basic and acidic residues" evidence="1">
    <location>
        <begin position="357"/>
        <end position="369"/>
    </location>
</feature>
<name>A0A370TFV3_9HELO</name>
<feature type="region of interest" description="Disordered" evidence="1">
    <location>
        <begin position="173"/>
        <end position="198"/>
    </location>
</feature>
<dbReference type="AlphaFoldDB" id="A0A370TFV3"/>
<gene>
    <name evidence="4" type="ORF">BP5553_08146</name>
</gene>
<evidence type="ECO:0000256" key="3">
    <source>
        <dbReference type="SAM" id="SignalP"/>
    </source>
</evidence>
<feature type="transmembrane region" description="Helical" evidence="2">
    <location>
        <begin position="420"/>
        <end position="437"/>
    </location>
</feature>